<dbReference type="AlphaFoldDB" id="D8RLX6"/>
<dbReference type="Gramene" id="EFJ26796">
    <property type="protein sequence ID" value="EFJ26796"/>
    <property type="gene ID" value="SELMODRAFT_412574"/>
</dbReference>
<keyword evidence="3" id="KW-1185">Reference proteome</keyword>
<dbReference type="EMBL" id="GL377583">
    <property type="protein sequence ID" value="EFJ26796.1"/>
    <property type="molecule type" value="Genomic_DNA"/>
</dbReference>
<accession>D8RLX6</accession>
<name>D8RLX6_SELML</name>
<dbReference type="eggNOG" id="ENOG502QUHX">
    <property type="taxonomic scope" value="Eukaryota"/>
</dbReference>
<feature type="region of interest" description="Disordered" evidence="1">
    <location>
        <begin position="108"/>
        <end position="143"/>
    </location>
</feature>
<dbReference type="KEGG" id="smo:SELMODRAFT_412574"/>
<evidence type="ECO:0000313" key="3">
    <source>
        <dbReference type="Proteomes" id="UP000001514"/>
    </source>
</evidence>
<evidence type="ECO:0000313" key="2">
    <source>
        <dbReference type="EMBL" id="EFJ26796.1"/>
    </source>
</evidence>
<feature type="compositionally biased region" description="Polar residues" evidence="1">
    <location>
        <begin position="131"/>
        <end position="140"/>
    </location>
</feature>
<evidence type="ECO:0008006" key="4">
    <source>
        <dbReference type="Google" id="ProtNLM"/>
    </source>
</evidence>
<organism evidence="3">
    <name type="scientific">Selaginella moellendorffii</name>
    <name type="common">Spikemoss</name>
    <dbReference type="NCBI Taxonomy" id="88036"/>
    <lineage>
        <taxon>Eukaryota</taxon>
        <taxon>Viridiplantae</taxon>
        <taxon>Streptophyta</taxon>
        <taxon>Embryophyta</taxon>
        <taxon>Tracheophyta</taxon>
        <taxon>Lycopodiopsida</taxon>
        <taxon>Selaginellales</taxon>
        <taxon>Selaginellaceae</taxon>
        <taxon>Selaginella</taxon>
    </lineage>
</organism>
<feature type="compositionally biased region" description="Basic residues" evidence="1">
    <location>
        <begin position="108"/>
        <end position="120"/>
    </location>
</feature>
<dbReference type="HOGENOM" id="CLU_588504_0_0_1"/>
<feature type="region of interest" description="Disordered" evidence="1">
    <location>
        <begin position="186"/>
        <end position="208"/>
    </location>
</feature>
<dbReference type="InParanoid" id="D8RLX6"/>
<reference evidence="2 3" key="1">
    <citation type="journal article" date="2011" name="Science">
        <title>The Selaginella genome identifies genetic changes associated with the evolution of vascular plants.</title>
        <authorList>
            <person name="Banks J.A."/>
            <person name="Nishiyama T."/>
            <person name="Hasebe M."/>
            <person name="Bowman J.L."/>
            <person name="Gribskov M."/>
            <person name="dePamphilis C."/>
            <person name="Albert V.A."/>
            <person name="Aono N."/>
            <person name="Aoyama T."/>
            <person name="Ambrose B.A."/>
            <person name="Ashton N.W."/>
            <person name="Axtell M.J."/>
            <person name="Barker E."/>
            <person name="Barker M.S."/>
            <person name="Bennetzen J.L."/>
            <person name="Bonawitz N.D."/>
            <person name="Chapple C."/>
            <person name="Cheng C."/>
            <person name="Correa L.G."/>
            <person name="Dacre M."/>
            <person name="DeBarry J."/>
            <person name="Dreyer I."/>
            <person name="Elias M."/>
            <person name="Engstrom E.M."/>
            <person name="Estelle M."/>
            <person name="Feng L."/>
            <person name="Finet C."/>
            <person name="Floyd S.K."/>
            <person name="Frommer W.B."/>
            <person name="Fujita T."/>
            <person name="Gramzow L."/>
            <person name="Gutensohn M."/>
            <person name="Harholt J."/>
            <person name="Hattori M."/>
            <person name="Heyl A."/>
            <person name="Hirai T."/>
            <person name="Hiwatashi Y."/>
            <person name="Ishikawa M."/>
            <person name="Iwata M."/>
            <person name="Karol K.G."/>
            <person name="Koehler B."/>
            <person name="Kolukisaoglu U."/>
            <person name="Kubo M."/>
            <person name="Kurata T."/>
            <person name="Lalonde S."/>
            <person name="Li K."/>
            <person name="Li Y."/>
            <person name="Litt A."/>
            <person name="Lyons E."/>
            <person name="Manning G."/>
            <person name="Maruyama T."/>
            <person name="Michael T.P."/>
            <person name="Mikami K."/>
            <person name="Miyazaki S."/>
            <person name="Morinaga S."/>
            <person name="Murata T."/>
            <person name="Mueller-Roeber B."/>
            <person name="Nelson D.R."/>
            <person name="Obara M."/>
            <person name="Oguri Y."/>
            <person name="Olmstead R.G."/>
            <person name="Onodera N."/>
            <person name="Petersen B.L."/>
            <person name="Pils B."/>
            <person name="Prigge M."/>
            <person name="Rensing S.A."/>
            <person name="Riano-Pachon D.M."/>
            <person name="Roberts A.W."/>
            <person name="Sato Y."/>
            <person name="Scheller H.V."/>
            <person name="Schulz B."/>
            <person name="Schulz C."/>
            <person name="Shakirov E.V."/>
            <person name="Shibagaki N."/>
            <person name="Shinohara N."/>
            <person name="Shippen D.E."/>
            <person name="Soerensen I."/>
            <person name="Sotooka R."/>
            <person name="Sugimoto N."/>
            <person name="Sugita M."/>
            <person name="Sumikawa N."/>
            <person name="Tanurdzic M."/>
            <person name="Theissen G."/>
            <person name="Ulvskov P."/>
            <person name="Wakazuki S."/>
            <person name="Weng J.K."/>
            <person name="Willats W.W."/>
            <person name="Wipf D."/>
            <person name="Wolf P.G."/>
            <person name="Yang L."/>
            <person name="Zimmer A.D."/>
            <person name="Zhu Q."/>
            <person name="Mitros T."/>
            <person name="Hellsten U."/>
            <person name="Loque D."/>
            <person name="Otillar R."/>
            <person name="Salamov A."/>
            <person name="Schmutz J."/>
            <person name="Shapiro H."/>
            <person name="Lindquist E."/>
            <person name="Lucas S."/>
            <person name="Rokhsar D."/>
            <person name="Grigoriev I.V."/>
        </authorList>
    </citation>
    <scope>NUCLEOTIDE SEQUENCE [LARGE SCALE GENOMIC DNA]</scope>
</reference>
<evidence type="ECO:0000256" key="1">
    <source>
        <dbReference type="SAM" id="MobiDB-lite"/>
    </source>
</evidence>
<sequence>MISALVSLLLEGMIWCSAYGLVGALALCPHVRRFPWLAANASRPAPVKPDFFDDDDEEEEEEDQGQRRKAGELDWATRARELVIQDMSFRKFTDEDFQGLLPPHLRISKKKAKKKKKKTRAKQEDKDDDASSLQAVNDTTPVDPKKLKALAKRLNAHRERYMNIEQSYSDSEGDEGEEELTTELTVVYEERREEGGGEESDDGEELPAALKDPRLLEIRLNQDLVDSRDVEEVLETIERVKGRFGLSAINVATALHRIAKHMVTLSMSERRRLKYAKQCDVLLVASAMELLPECNAQGVSNIAYLQDWRPPSLPRRDGDNRSSSTGEAGTAQAYTQLYQVVLASKREGKDLQLGGIEKRAAGAWEKERSSRKSTSFLQKDIERFLVCTGRQWILEYVDADYSHEGRLLGAAGWKIISASYAAWENLQGESEHVDFLHKLLAPHIRQIERVSEQCDHFHLPVSSQK</sequence>
<proteinExistence type="predicted"/>
<feature type="compositionally biased region" description="Acidic residues" evidence="1">
    <location>
        <begin position="52"/>
        <end position="63"/>
    </location>
</feature>
<feature type="compositionally biased region" description="Acidic residues" evidence="1">
    <location>
        <begin position="196"/>
        <end position="205"/>
    </location>
</feature>
<feature type="region of interest" description="Disordered" evidence="1">
    <location>
        <begin position="47"/>
        <end position="72"/>
    </location>
</feature>
<gene>
    <name evidence="2" type="ORF">SELMODRAFT_412574</name>
</gene>
<dbReference type="Proteomes" id="UP000001514">
    <property type="component" value="Unassembled WGS sequence"/>
</dbReference>
<protein>
    <recommendedName>
        <fullName evidence="4">RAP domain-containing protein</fullName>
    </recommendedName>
</protein>